<gene>
    <name evidence="1" type="ORF">RRG08_030899</name>
</gene>
<evidence type="ECO:0000313" key="2">
    <source>
        <dbReference type="Proteomes" id="UP001283361"/>
    </source>
</evidence>
<comment type="caution">
    <text evidence="1">The sequence shown here is derived from an EMBL/GenBank/DDBJ whole genome shotgun (WGS) entry which is preliminary data.</text>
</comment>
<proteinExistence type="predicted"/>
<organism evidence="1 2">
    <name type="scientific">Elysia crispata</name>
    <name type="common">lettuce slug</name>
    <dbReference type="NCBI Taxonomy" id="231223"/>
    <lineage>
        <taxon>Eukaryota</taxon>
        <taxon>Metazoa</taxon>
        <taxon>Spiralia</taxon>
        <taxon>Lophotrochozoa</taxon>
        <taxon>Mollusca</taxon>
        <taxon>Gastropoda</taxon>
        <taxon>Heterobranchia</taxon>
        <taxon>Euthyneura</taxon>
        <taxon>Panpulmonata</taxon>
        <taxon>Sacoglossa</taxon>
        <taxon>Placobranchoidea</taxon>
        <taxon>Plakobranchidae</taxon>
        <taxon>Elysia</taxon>
    </lineage>
</organism>
<evidence type="ECO:0000313" key="1">
    <source>
        <dbReference type="EMBL" id="KAK3786852.1"/>
    </source>
</evidence>
<keyword evidence="2" id="KW-1185">Reference proteome</keyword>
<dbReference type="AlphaFoldDB" id="A0AAE1AHI4"/>
<accession>A0AAE1AHI4</accession>
<protein>
    <submittedName>
        <fullName evidence="1">Uncharacterized protein</fullName>
    </submittedName>
</protein>
<sequence length="78" mass="8434">MVKKSLSSAICIIYSGTQDFFVTLFLSKIGKTSVIVGDVQHSRLVSKVTSMPLHGQPHTSSAVFTITHVTSRASLEEP</sequence>
<dbReference type="Proteomes" id="UP001283361">
    <property type="component" value="Unassembled WGS sequence"/>
</dbReference>
<dbReference type="EMBL" id="JAWDGP010001938">
    <property type="protein sequence ID" value="KAK3786852.1"/>
    <property type="molecule type" value="Genomic_DNA"/>
</dbReference>
<reference evidence="1" key="1">
    <citation type="journal article" date="2023" name="G3 (Bethesda)">
        <title>A reference genome for the long-term kleptoplast-retaining sea slug Elysia crispata morphotype clarki.</title>
        <authorList>
            <person name="Eastman K.E."/>
            <person name="Pendleton A.L."/>
            <person name="Shaikh M.A."/>
            <person name="Suttiyut T."/>
            <person name="Ogas R."/>
            <person name="Tomko P."/>
            <person name="Gavelis G."/>
            <person name="Widhalm J.R."/>
            <person name="Wisecaver J.H."/>
        </authorList>
    </citation>
    <scope>NUCLEOTIDE SEQUENCE</scope>
    <source>
        <strain evidence="1">ECLA1</strain>
    </source>
</reference>
<name>A0AAE1AHI4_9GAST</name>